<accession>A0A2H9T6I8</accession>
<gene>
    <name evidence="1" type="ORF">CI610_02231</name>
</gene>
<reference evidence="1" key="1">
    <citation type="journal article" date="2017" name="Appl. Environ. Microbiol.">
        <title>Molecular characterization of an Endozoicomonas-like organism causing infection in king scallop Pecten maximus L.</title>
        <authorList>
            <person name="Cano I."/>
            <person name="van Aerle R."/>
            <person name="Ross S."/>
            <person name="Verner-Jeffreys D.W."/>
            <person name="Paley R.K."/>
            <person name="Rimmer G."/>
            <person name="Ryder D."/>
            <person name="Hooper P."/>
            <person name="Stone D."/>
            <person name="Feist S.W."/>
        </authorList>
    </citation>
    <scope>NUCLEOTIDE SEQUENCE</scope>
</reference>
<organism evidence="1">
    <name type="scientific">invertebrate metagenome</name>
    <dbReference type="NCBI Taxonomy" id="1711999"/>
    <lineage>
        <taxon>unclassified sequences</taxon>
        <taxon>metagenomes</taxon>
        <taxon>organismal metagenomes</taxon>
    </lineage>
</organism>
<dbReference type="AlphaFoldDB" id="A0A2H9T6I8"/>
<protein>
    <submittedName>
        <fullName evidence="1">Uncharacterized protein</fullName>
    </submittedName>
</protein>
<dbReference type="EMBL" id="NSIT01000125">
    <property type="protein sequence ID" value="PJE78818.1"/>
    <property type="molecule type" value="Genomic_DNA"/>
</dbReference>
<name>A0A2H9T6I8_9ZZZZ</name>
<sequence length="120" mass="13706">MKYLRAHMMLSICLLFGFTSAGKACDEIIESYTVRRMLPSLSLLYELKRVRTENEAGLFELWQLYYRGDFDKIMQNVSVNLHNLRITATDLNGVCWIFSIQSSFAIQPATSISATTAMSH</sequence>
<proteinExistence type="predicted"/>
<comment type="caution">
    <text evidence="1">The sequence shown here is derived from an EMBL/GenBank/DDBJ whole genome shotgun (WGS) entry which is preliminary data.</text>
</comment>
<evidence type="ECO:0000313" key="1">
    <source>
        <dbReference type="EMBL" id="PJE78818.1"/>
    </source>
</evidence>